<name>A0A2I1EJT3_9GLOM</name>
<dbReference type="Proteomes" id="UP000232688">
    <property type="component" value="Unassembled WGS sequence"/>
</dbReference>
<dbReference type="VEuPathDB" id="FungiDB:FUN_014853"/>
<reference evidence="2 3" key="2">
    <citation type="submission" date="2017-10" db="EMBL/GenBank/DDBJ databases">
        <title>Genome analyses suggest a sexual origin of heterokaryosis in a supposedly ancient asexual fungus.</title>
        <authorList>
            <person name="Corradi N."/>
            <person name="Sedzielewska K."/>
            <person name="Noel J."/>
            <person name="Charron P."/>
            <person name="Farinelli L."/>
            <person name="Marton T."/>
            <person name="Kruger M."/>
            <person name="Pelin A."/>
            <person name="Brachmann A."/>
            <person name="Corradi N."/>
        </authorList>
    </citation>
    <scope>NUCLEOTIDE SEQUENCE [LARGE SCALE GENOMIC DNA]</scope>
    <source>
        <strain evidence="2 3">A1</strain>
    </source>
</reference>
<feature type="region of interest" description="Disordered" evidence="1">
    <location>
        <begin position="164"/>
        <end position="195"/>
    </location>
</feature>
<evidence type="ECO:0000313" key="2">
    <source>
        <dbReference type="EMBL" id="PKC68073.1"/>
    </source>
</evidence>
<comment type="caution">
    <text evidence="2">The sequence shown here is derived from an EMBL/GenBank/DDBJ whole genome shotgun (WGS) entry which is preliminary data.</text>
</comment>
<reference evidence="2 3" key="1">
    <citation type="submission" date="2017-10" db="EMBL/GenBank/DDBJ databases">
        <title>Extensive intraspecific genome diversity in a model arbuscular mycorrhizal fungus.</title>
        <authorList>
            <person name="Chen E.C.H."/>
            <person name="Morin E."/>
            <person name="Baudet D."/>
            <person name="Noel J."/>
            <person name="Ndikumana S."/>
            <person name="Charron P."/>
            <person name="St-Onge C."/>
            <person name="Giorgi J."/>
            <person name="Grigoriev I.V."/>
            <person name="Roux C."/>
            <person name="Martin F.M."/>
            <person name="Corradi N."/>
        </authorList>
    </citation>
    <scope>NUCLEOTIDE SEQUENCE [LARGE SCALE GENOMIC DNA]</scope>
    <source>
        <strain evidence="2 3">A1</strain>
    </source>
</reference>
<accession>A0A2I1EJT3</accession>
<dbReference type="EMBL" id="LLXH01000353">
    <property type="protein sequence ID" value="PKC68073.1"/>
    <property type="molecule type" value="Genomic_DNA"/>
</dbReference>
<protein>
    <submittedName>
        <fullName evidence="2">Uncharacterized protein</fullName>
    </submittedName>
</protein>
<evidence type="ECO:0000256" key="1">
    <source>
        <dbReference type="SAM" id="MobiDB-lite"/>
    </source>
</evidence>
<organism evidence="2 3">
    <name type="scientific">Rhizophagus irregularis</name>
    <dbReference type="NCBI Taxonomy" id="588596"/>
    <lineage>
        <taxon>Eukaryota</taxon>
        <taxon>Fungi</taxon>
        <taxon>Fungi incertae sedis</taxon>
        <taxon>Mucoromycota</taxon>
        <taxon>Glomeromycotina</taxon>
        <taxon>Glomeromycetes</taxon>
        <taxon>Glomerales</taxon>
        <taxon>Glomeraceae</taxon>
        <taxon>Rhizophagus</taxon>
    </lineage>
</organism>
<dbReference type="OrthoDB" id="2303408at2759"/>
<dbReference type="VEuPathDB" id="FungiDB:RhiirA1_457653"/>
<proteinExistence type="predicted"/>
<evidence type="ECO:0000313" key="3">
    <source>
        <dbReference type="Proteomes" id="UP000232688"/>
    </source>
</evidence>
<sequence>MGITPFVPGTEAYEVLILPLFGNNYDICSLWMEDLNQHFITLIPNGLNDPNGYINFYCGGHMPQNGDSGVVPKNDVITLQTLDSTTPYRINFRARQDTYYYYTIDKDYTSDTCIVFLGSDHNSWEVEELGYGECKFLRDGPGQNADTSVSKSAVTNVAIKRKLTNNEKESTGNTITDNSTNVKDNKNNSFDKDKQ</sequence>
<feature type="compositionally biased region" description="Basic and acidic residues" evidence="1">
    <location>
        <begin position="183"/>
        <end position="195"/>
    </location>
</feature>
<feature type="compositionally biased region" description="Polar residues" evidence="1">
    <location>
        <begin position="171"/>
        <end position="180"/>
    </location>
</feature>
<dbReference type="AlphaFoldDB" id="A0A2I1EJT3"/>
<gene>
    <name evidence="2" type="ORF">RhiirA1_457653</name>
</gene>
<dbReference type="VEuPathDB" id="FungiDB:RhiirFUN_012028"/>